<dbReference type="Proteomes" id="UP000004793">
    <property type="component" value="Chromosome"/>
</dbReference>
<dbReference type="KEGG" id="cex:CSE_00460"/>
<dbReference type="AlphaFoldDB" id="A0A7U6GD90"/>
<accession>A0A7U6GD90</accession>
<organism evidence="1 2">
    <name type="scientific">Caldisericum exile (strain DSM 21853 / NBRC 104410 / AZM16c01)</name>
    <dbReference type="NCBI Taxonomy" id="511051"/>
    <lineage>
        <taxon>Bacteria</taxon>
        <taxon>Pseudomonadati</taxon>
        <taxon>Caldisericota/Cryosericota group</taxon>
        <taxon>Caldisericota</taxon>
        <taxon>Caldisericia</taxon>
        <taxon>Caldisericales</taxon>
        <taxon>Caldisericaceae</taxon>
        <taxon>Caldisericum</taxon>
    </lineage>
</organism>
<keyword evidence="2" id="KW-1185">Reference proteome</keyword>
<evidence type="ECO:0000313" key="2">
    <source>
        <dbReference type="Proteomes" id="UP000004793"/>
    </source>
</evidence>
<reference evidence="1 2" key="1">
    <citation type="submission" date="2011-01" db="EMBL/GenBank/DDBJ databases">
        <title>Whole genome sequence of Caldisericum exile AZM16c01.</title>
        <authorList>
            <person name="Narita-Yamada S."/>
            <person name="Kawakoshi A."/>
            <person name="Nakamura S."/>
            <person name="Sasagawa M."/>
            <person name="Fukada J."/>
            <person name="Sekine M."/>
            <person name="Kato Y."/>
            <person name="Fukai R."/>
            <person name="Sasaki K."/>
            <person name="Hanamaki A."/>
            <person name="Narita H."/>
            <person name="Konno Y."/>
            <person name="Mori K."/>
            <person name="Yamazaki S."/>
            <person name="Suzuki K."/>
            <person name="Fujita N."/>
        </authorList>
    </citation>
    <scope>NUCLEOTIDE SEQUENCE [LARGE SCALE GENOMIC DNA]</scope>
    <source>
        <strain evidence="2">DSM 21853 / NBRC 104410 / AZM16c01</strain>
    </source>
</reference>
<proteinExistence type="predicted"/>
<protein>
    <submittedName>
        <fullName evidence="1">Uncharacterized protein</fullName>
    </submittedName>
</protein>
<sequence>MKDAVSKNDWSKTWQYAKEILVEGYCILPFNLPDNKSADLCAEALNNYNTC</sequence>
<name>A0A7U6GD90_CALEA</name>
<evidence type="ECO:0000313" key="1">
    <source>
        <dbReference type="EMBL" id="BAL80172.1"/>
    </source>
</evidence>
<dbReference type="EMBL" id="AP012051">
    <property type="protein sequence ID" value="BAL80172.1"/>
    <property type="molecule type" value="Genomic_DNA"/>
</dbReference>
<gene>
    <name evidence="1" type="ordered locus">CSE_00460</name>
</gene>